<dbReference type="InterPro" id="IPR007412">
    <property type="entry name" value="FlgM"/>
</dbReference>
<accession>A0A285GB48</accession>
<keyword evidence="4" id="KW-1005">Bacterial flagellum biogenesis</keyword>
<gene>
    <name evidence="9" type="ORF">SAMN06265827_10625</name>
</gene>
<dbReference type="GO" id="GO:0045892">
    <property type="term" value="P:negative regulation of DNA-templated transcription"/>
    <property type="evidence" value="ECO:0007669"/>
    <property type="project" value="InterPro"/>
</dbReference>
<feature type="domain" description="Anti-sigma-28 factor FlgM C-terminal" evidence="8">
    <location>
        <begin position="33"/>
        <end position="87"/>
    </location>
</feature>
<dbReference type="OrthoDB" id="2112849at2"/>
<comment type="similarity">
    <text evidence="1">Belongs to the FlgM family.</text>
</comment>
<dbReference type="Pfam" id="PF04316">
    <property type="entry name" value="FlgM"/>
    <property type="match status" value="1"/>
</dbReference>
<sequence length="94" mass="11128">MKINQNRISQIMKNYNNNQVKNEKKTDKTRKRDQISLSKEALELQNFKGKLQATSKEREERITRLKRDVKQGDYNVSGEDIAKKMLDQVINKFV</sequence>
<evidence type="ECO:0000256" key="7">
    <source>
        <dbReference type="SAM" id="MobiDB-lite"/>
    </source>
</evidence>
<feature type="compositionally biased region" description="Basic and acidic residues" evidence="7">
    <location>
        <begin position="21"/>
        <end position="34"/>
    </location>
</feature>
<dbReference type="InterPro" id="IPR031316">
    <property type="entry name" value="FlgM_C"/>
</dbReference>
<evidence type="ECO:0000256" key="1">
    <source>
        <dbReference type="ARBA" id="ARBA00005322"/>
    </source>
</evidence>
<evidence type="ECO:0000256" key="3">
    <source>
        <dbReference type="ARBA" id="ARBA00022491"/>
    </source>
</evidence>
<feature type="compositionally biased region" description="Polar residues" evidence="7">
    <location>
        <begin position="1"/>
        <end position="20"/>
    </location>
</feature>
<name>A0A285GB48_9FIRM</name>
<dbReference type="AlphaFoldDB" id="A0A285GB48"/>
<feature type="region of interest" description="Disordered" evidence="7">
    <location>
        <begin position="1"/>
        <end position="34"/>
    </location>
</feature>
<organism evidence="9 10">
    <name type="scientific">Orenia metallireducens</name>
    <dbReference type="NCBI Taxonomy" id="1413210"/>
    <lineage>
        <taxon>Bacteria</taxon>
        <taxon>Bacillati</taxon>
        <taxon>Bacillota</taxon>
        <taxon>Clostridia</taxon>
        <taxon>Halanaerobiales</taxon>
        <taxon>Halobacteroidaceae</taxon>
        <taxon>Orenia</taxon>
    </lineage>
</organism>
<evidence type="ECO:0000256" key="4">
    <source>
        <dbReference type="ARBA" id="ARBA00022795"/>
    </source>
</evidence>
<dbReference type="RefSeq" id="WP_097017059.1">
    <property type="nucleotide sequence ID" value="NZ_OBDZ01000006.1"/>
</dbReference>
<dbReference type="STRING" id="1413210.U472_03580"/>
<evidence type="ECO:0000313" key="9">
    <source>
        <dbReference type="EMBL" id="SNY20800.1"/>
    </source>
</evidence>
<evidence type="ECO:0000256" key="2">
    <source>
        <dbReference type="ARBA" id="ARBA00017823"/>
    </source>
</evidence>
<evidence type="ECO:0000259" key="8">
    <source>
        <dbReference type="Pfam" id="PF04316"/>
    </source>
</evidence>
<protein>
    <recommendedName>
        <fullName evidence="2">Negative regulator of flagellin synthesis</fullName>
    </recommendedName>
</protein>
<reference evidence="10" key="1">
    <citation type="submission" date="2017-09" db="EMBL/GenBank/DDBJ databases">
        <authorList>
            <person name="Varghese N."/>
            <person name="Submissions S."/>
        </authorList>
    </citation>
    <scope>NUCLEOTIDE SEQUENCE [LARGE SCALE GENOMIC DNA]</scope>
    <source>
        <strain evidence="10">MSL47</strain>
    </source>
</reference>
<dbReference type="SUPFAM" id="SSF101498">
    <property type="entry name" value="Anti-sigma factor FlgM"/>
    <property type="match status" value="1"/>
</dbReference>
<proteinExistence type="inferred from homology"/>
<keyword evidence="6" id="KW-0804">Transcription</keyword>
<dbReference type="Proteomes" id="UP000219573">
    <property type="component" value="Unassembled WGS sequence"/>
</dbReference>
<keyword evidence="10" id="KW-1185">Reference proteome</keyword>
<evidence type="ECO:0000256" key="5">
    <source>
        <dbReference type="ARBA" id="ARBA00023015"/>
    </source>
</evidence>
<keyword evidence="3" id="KW-0678">Repressor</keyword>
<evidence type="ECO:0000256" key="6">
    <source>
        <dbReference type="ARBA" id="ARBA00023163"/>
    </source>
</evidence>
<dbReference type="InterPro" id="IPR035890">
    <property type="entry name" value="Anti-sigma-28_factor_FlgM_sf"/>
</dbReference>
<keyword evidence="5" id="KW-0805">Transcription regulation</keyword>
<dbReference type="NCBIfam" id="TIGR03824">
    <property type="entry name" value="FlgM_jcvi"/>
    <property type="match status" value="1"/>
</dbReference>
<evidence type="ECO:0000313" key="10">
    <source>
        <dbReference type="Proteomes" id="UP000219573"/>
    </source>
</evidence>
<dbReference type="GO" id="GO:0044781">
    <property type="term" value="P:bacterial-type flagellum organization"/>
    <property type="evidence" value="ECO:0007669"/>
    <property type="project" value="UniProtKB-KW"/>
</dbReference>
<dbReference type="EMBL" id="OBDZ01000006">
    <property type="protein sequence ID" value="SNY20800.1"/>
    <property type="molecule type" value="Genomic_DNA"/>
</dbReference>